<sequence length="621" mass="68758">MRLLVRATSHFHCPSTPANRCQEQRQTCCSCINSFHTMLGAHSQAVTRGRSRLDTLPDQVIHDIAVILHGKDTGAVLRLALAASGLFAPCLRFAIEHVDVRRDNPFSSRMLRRSHAKTIELSSELVNKFVMTKHATDGRGVQWMLVLPFRDIDRTCIATSSETCRVSRKWTLLPLPLSQLRQFYFEDAGMGLTRQQVPPRCRDLVLSDVIPWVTIALPESITSLKLAHVVAPTWPEENFGALPPRLQALTIDSLQNDADHAAFVRLLALVPSSLRSLTLKWDLSRGDIVLPRTAMDALAQAIQRLPSLTEFLVSRFRFALHPSVLGSLPRDGFQSLRLSAAVVTDMVHAQLAALDQCVAQCPRIVQNFRLVIKFPVGSHLPPELHRMVSNLPLATYRLKVDVPLWDATMGAHLPLAVPLKELILGCMPMPGPFRGSPSAAVAALAQIVSRLPETLTLLRLSKWPIAGTAIAGLLSQHMPPHLTHLALMECGLTDQDLAQLAWPSRLHTLHLHGNMISTGPVGLPARLRVLELNLCWYLGDQDVAWVHALPCHLETLNVRSTRVGDQFAAALLTRMSRRDSKQTKARLAVLIGDTRVSAKAEKRLASKFWTQGSWAEMCDGV</sequence>
<evidence type="ECO:0000313" key="2">
    <source>
        <dbReference type="Proteomes" id="UP000054350"/>
    </source>
</evidence>
<dbReference type="VEuPathDB" id="FungiDB:AMAG_13236"/>
<dbReference type="Proteomes" id="UP000054350">
    <property type="component" value="Unassembled WGS sequence"/>
</dbReference>
<dbReference type="SUPFAM" id="SSF52047">
    <property type="entry name" value="RNI-like"/>
    <property type="match status" value="1"/>
</dbReference>
<organism evidence="1 2">
    <name type="scientific">Allomyces macrogynus (strain ATCC 38327)</name>
    <name type="common">Allomyces javanicus var. macrogynus</name>
    <dbReference type="NCBI Taxonomy" id="578462"/>
    <lineage>
        <taxon>Eukaryota</taxon>
        <taxon>Fungi</taxon>
        <taxon>Fungi incertae sedis</taxon>
        <taxon>Blastocladiomycota</taxon>
        <taxon>Blastocladiomycetes</taxon>
        <taxon>Blastocladiales</taxon>
        <taxon>Blastocladiaceae</taxon>
        <taxon>Allomyces</taxon>
    </lineage>
</organism>
<gene>
    <name evidence="1" type="ORF">AMAG_13236</name>
</gene>
<dbReference type="EMBL" id="GG745355">
    <property type="protein sequence ID" value="KNE68063.1"/>
    <property type="molecule type" value="Genomic_DNA"/>
</dbReference>
<dbReference type="InterPro" id="IPR032675">
    <property type="entry name" value="LRR_dom_sf"/>
</dbReference>
<dbReference type="Gene3D" id="3.80.10.10">
    <property type="entry name" value="Ribonuclease Inhibitor"/>
    <property type="match status" value="1"/>
</dbReference>
<dbReference type="AlphaFoldDB" id="A0A0L0SZV3"/>
<reference evidence="2" key="2">
    <citation type="submission" date="2009-11" db="EMBL/GenBank/DDBJ databases">
        <title>The Genome Sequence of Allomyces macrogynus strain ATCC 38327.</title>
        <authorList>
            <consortium name="The Broad Institute Genome Sequencing Platform"/>
            <person name="Russ C."/>
            <person name="Cuomo C."/>
            <person name="Shea T."/>
            <person name="Young S.K."/>
            <person name="Zeng Q."/>
            <person name="Koehrsen M."/>
            <person name="Haas B."/>
            <person name="Borodovsky M."/>
            <person name="Guigo R."/>
            <person name="Alvarado L."/>
            <person name="Berlin A."/>
            <person name="Borenstein D."/>
            <person name="Chen Z."/>
            <person name="Engels R."/>
            <person name="Freedman E."/>
            <person name="Gellesch M."/>
            <person name="Goldberg J."/>
            <person name="Griggs A."/>
            <person name="Gujja S."/>
            <person name="Heiman D."/>
            <person name="Hepburn T."/>
            <person name="Howarth C."/>
            <person name="Jen D."/>
            <person name="Larson L."/>
            <person name="Lewis B."/>
            <person name="Mehta T."/>
            <person name="Park D."/>
            <person name="Pearson M."/>
            <person name="Roberts A."/>
            <person name="Saif S."/>
            <person name="Shenoy N."/>
            <person name="Sisk P."/>
            <person name="Stolte C."/>
            <person name="Sykes S."/>
            <person name="Walk T."/>
            <person name="White J."/>
            <person name="Yandava C."/>
            <person name="Burger G."/>
            <person name="Gray M.W."/>
            <person name="Holland P.W.H."/>
            <person name="King N."/>
            <person name="Lang F.B.F."/>
            <person name="Roger A.J."/>
            <person name="Ruiz-Trillo I."/>
            <person name="Lander E."/>
            <person name="Nusbaum C."/>
        </authorList>
    </citation>
    <scope>NUCLEOTIDE SEQUENCE [LARGE SCALE GENOMIC DNA]</scope>
    <source>
        <strain evidence="2">ATCC 38327</strain>
    </source>
</reference>
<keyword evidence="2" id="KW-1185">Reference proteome</keyword>
<accession>A0A0L0SZV3</accession>
<name>A0A0L0SZV3_ALLM3</name>
<reference evidence="1 2" key="1">
    <citation type="submission" date="2009-11" db="EMBL/GenBank/DDBJ databases">
        <title>Annotation of Allomyces macrogynus ATCC 38327.</title>
        <authorList>
            <consortium name="The Broad Institute Genome Sequencing Platform"/>
            <person name="Russ C."/>
            <person name="Cuomo C."/>
            <person name="Burger G."/>
            <person name="Gray M.W."/>
            <person name="Holland P.W.H."/>
            <person name="King N."/>
            <person name="Lang F.B.F."/>
            <person name="Roger A.J."/>
            <person name="Ruiz-Trillo I."/>
            <person name="Young S.K."/>
            <person name="Zeng Q."/>
            <person name="Gargeya S."/>
            <person name="Fitzgerald M."/>
            <person name="Haas B."/>
            <person name="Abouelleil A."/>
            <person name="Alvarado L."/>
            <person name="Arachchi H.M."/>
            <person name="Berlin A."/>
            <person name="Chapman S.B."/>
            <person name="Gearin G."/>
            <person name="Goldberg J."/>
            <person name="Griggs A."/>
            <person name="Gujja S."/>
            <person name="Hansen M."/>
            <person name="Heiman D."/>
            <person name="Howarth C."/>
            <person name="Larimer J."/>
            <person name="Lui A."/>
            <person name="MacDonald P.J.P."/>
            <person name="McCowen C."/>
            <person name="Montmayeur A."/>
            <person name="Murphy C."/>
            <person name="Neiman D."/>
            <person name="Pearson M."/>
            <person name="Priest M."/>
            <person name="Roberts A."/>
            <person name="Saif S."/>
            <person name="Shea T."/>
            <person name="Sisk P."/>
            <person name="Stolte C."/>
            <person name="Sykes S."/>
            <person name="Wortman J."/>
            <person name="Nusbaum C."/>
            <person name="Birren B."/>
        </authorList>
    </citation>
    <scope>NUCLEOTIDE SEQUENCE [LARGE SCALE GENOMIC DNA]</scope>
    <source>
        <strain evidence="1 2">ATCC 38327</strain>
    </source>
</reference>
<evidence type="ECO:0000313" key="1">
    <source>
        <dbReference type="EMBL" id="KNE68063.1"/>
    </source>
</evidence>
<dbReference type="OrthoDB" id="10514893at2759"/>
<protein>
    <submittedName>
        <fullName evidence="1">Uncharacterized protein</fullName>
    </submittedName>
</protein>
<proteinExistence type="predicted"/>